<feature type="transmembrane region" description="Helical" evidence="1">
    <location>
        <begin position="132"/>
        <end position="153"/>
    </location>
</feature>
<accession>A0ABU0YQU3</accession>
<organism evidence="2 3">
    <name type="scientific">Dongia sedimenti</name>
    <dbReference type="NCBI Taxonomy" id="3064282"/>
    <lineage>
        <taxon>Bacteria</taxon>
        <taxon>Pseudomonadati</taxon>
        <taxon>Pseudomonadota</taxon>
        <taxon>Alphaproteobacteria</taxon>
        <taxon>Rhodospirillales</taxon>
        <taxon>Dongiaceae</taxon>
        <taxon>Dongia</taxon>
    </lineage>
</organism>
<reference evidence="3" key="1">
    <citation type="submission" date="2023-08" db="EMBL/GenBank/DDBJ databases">
        <title>Rhodospirillaceae gen. nov., a novel taxon isolated from the Yangtze River Yuezi River estuary sludge.</title>
        <authorList>
            <person name="Ruan L."/>
        </authorList>
    </citation>
    <scope>NUCLEOTIDE SEQUENCE [LARGE SCALE GENOMIC DNA]</scope>
    <source>
        <strain evidence="3">R-7</strain>
    </source>
</reference>
<protein>
    <submittedName>
        <fullName evidence="2">Uncharacterized protein</fullName>
    </submittedName>
</protein>
<comment type="caution">
    <text evidence="2">The sequence shown here is derived from an EMBL/GenBank/DDBJ whole genome shotgun (WGS) entry which is preliminary data.</text>
</comment>
<dbReference type="EMBL" id="JAUYVI010000006">
    <property type="protein sequence ID" value="MDQ7250090.1"/>
    <property type="molecule type" value="Genomic_DNA"/>
</dbReference>
<feature type="transmembrane region" description="Helical" evidence="1">
    <location>
        <begin position="91"/>
        <end position="112"/>
    </location>
</feature>
<evidence type="ECO:0000313" key="3">
    <source>
        <dbReference type="Proteomes" id="UP001230156"/>
    </source>
</evidence>
<gene>
    <name evidence="2" type="ORF">Q8A70_20540</name>
</gene>
<dbReference type="RefSeq" id="WP_379958888.1">
    <property type="nucleotide sequence ID" value="NZ_JAUYVI010000006.1"/>
</dbReference>
<keyword evidence="1" id="KW-0812">Transmembrane</keyword>
<keyword evidence="1" id="KW-0472">Membrane</keyword>
<keyword evidence="1" id="KW-1133">Transmembrane helix</keyword>
<sequence>MHKPILRRVGLVLLLASLLQLAWTAYLATLSHSFSFDFTFLVAGIAMMFGSLSYAHYVRPLSAFVAGALLTVAVHWIATEPLSALMGEMRVHMLQALGDLVSYVLMTLLAVWTARELSRPEIADDPANPMTFWTTPWVAFAGGIALCSVVFLLGHPEA</sequence>
<evidence type="ECO:0000256" key="1">
    <source>
        <dbReference type="SAM" id="Phobius"/>
    </source>
</evidence>
<evidence type="ECO:0000313" key="2">
    <source>
        <dbReference type="EMBL" id="MDQ7250090.1"/>
    </source>
</evidence>
<proteinExistence type="predicted"/>
<keyword evidence="3" id="KW-1185">Reference proteome</keyword>
<feature type="transmembrane region" description="Helical" evidence="1">
    <location>
        <begin position="61"/>
        <end position="79"/>
    </location>
</feature>
<dbReference type="Proteomes" id="UP001230156">
    <property type="component" value="Unassembled WGS sequence"/>
</dbReference>
<name>A0ABU0YQU3_9PROT</name>